<dbReference type="RefSeq" id="WP_192962020.1">
    <property type="nucleotide sequence ID" value="NZ_QKOF01000006.1"/>
</dbReference>
<comment type="similarity">
    <text evidence="1">Belongs to the GTP cyclohydrolase I type 2/NIF3 family.</text>
</comment>
<dbReference type="GO" id="GO:0005737">
    <property type="term" value="C:cytoplasm"/>
    <property type="evidence" value="ECO:0007669"/>
    <property type="project" value="TreeGrafter"/>
</dbReference>
<feature type="binding site" evidence="3">
    <location>
        <position position="90"/>
    </location>
    <ligand>
        <name>a divalent metal cation</name>
        <dbReference type="ChEBI" id="CHEBI:60240"/>
        <label>1</label>
    </ligand>
</feature>
<evidence type="ECO:0000313" key="5">
    <source>
        <dbReference type="Proteomes" id="UP000646659"/>
    </source>
</evidence>
<dbReference type="InterPro" id="IPR002678">
    <property type="entry name" value="DUF34/NIF3"/>
</dbReference>
<reference evidence="4" key="1">
    <citation type="submission" date="2018-06" db="EMBL/GenBank/DDBJ databases">
        <title>Draft genome sequence of Methanothermobacter thermautotrophicus Strain WHS, a thermophilic, hydrogenotrophic methanogen isolated from Washburn Hot Springs in Yellowstone National Park, USA.</title>
        <authorList>
            <person name="Mckay L.J."/>
            <person name="Klingelsmith K."/>
            <person name="Inskeep W.P."/>
            <person name="Fields M.W."/>
        </authorList>
    </citation>
    <scope>NUCLEOTIDE SEQUENCE</scope>
    <source>
        <strain evidence="4">WHS</strain>
    </source>
</reference>
<evidence type="ECO:0000313" key="4">
    <source>
        <dbReference type="EMBL" id="MBE2900251.1"/>
    </source>
</evidence>
<evidence type="ECO:0000256" key="3">
    <source>
        <dbReference type="PIRSR" id="PIRSR602678-1"/>
    </source>
</evidence>
<dbReference type="OrthoDB" id="85198at2157"/>
<dbReference type="EMBL" id="QKOF01000006">
    <property type="protein sequence ID" value="MBE2900251.1"/>
    <property type="molecule type" value="Genomic_DNA"/>
</dbReference>
<keyword evidence="2 3" id="KW-0479">Metal-binding</keyword>
<gene>
    <name evidence="4" type="ORF">DNK57_05450</name>
</gene>
<dbReference type="GO" id="GO:0046872">
    <property type="term" value="F:metal ion binding"/>
    <property type="evidence" value="ECO:0007669"/>
    <property type="project" value="UniProtKB-KW"/>
</dbReference>
<comment type="caution">
    <text evidence="4">The sequence shown here is derived from an EMBL/GenBank/DDBJ whole genome shotgun (WGS) entry which is preliminary data.</text>
</comment>
<evidence type="ECO:0000256" key="2">
    <source>
        <dbReference type="ARBA" id="ARBA00022723"/>
    </source>
</evidence>
<evidence type="ECO:0000256" key="1">
    <source>
        <dbReference type="ARBA" id="ARBA00006964"/>
    </source>
</evidence>
<name>A0A842YPF8_METTF</name>
<dbReference type="SUPFAM" id="SSF102705">
    <property type="entry name" value="NIF3 (NGG1p interacting factor 3)-like"/>
    <property type="match status" value="1"/>
</dbReference>
<dbReference type="Proteomes" id="UP000646659">
    <property type="component" value="Unassembled WGS sequence"/>
</dbReference>
<dbReference type="AlphaFoldDB" id="A0A842YPF8"/>
<dbReference type="Pfam" id="PF01784">
    <property type="entry name" value="DUF34_NIF3"/>
    <property type="match status" value="1"/>
</dbReference>
<feature type="binding site" evidence="3">
    <location>
        <position position="71"/>
    </location>
    <ligand>
        <name>a divalent metal cation</name>
        <dbReference type="ChEBI" id="CHEBI:60240"/>
        <label>1</label>
    </ligand>
</feature>
<dbReference type="InterPro" id="IPR036069">
    <property type="entry name" value="DUF34/NIF3_sf"/>
</dbReference>
<proteinExistence type="inferred from homology"/>
<organism evidence="4 5">
    <name type="scientific">Methanothermobacter thermautotrophicus</name>
    <name type="common">Methanobacterium thermoformicicum</name>
    <dbReference type="NCBI Taxonomy" id="145262"/>
    <lineage>
        <taxon>Archaea</taxon>
        <taxon>Methanobacteriati</taxon>
        <taxon>Methanobacteriota</taxon>
        <taxon>Methanomada group</taxon>
        <taxon>Methanobacteria</taxon>
        <taxon>Methanobacteriales</taxon>
        <taxon>Methanobacteriaceae</taxon>
        <taxon>Methanothermobacter</taxon>
    </lineage>
</organism>
<dbReference type="PANTHER" id="PTHR13799">
    <property type="entry name" value="NGG1 INTERACTING FACTOR 3"/>
    <property type="match status" value="1"/>
</dbReference>
<protein>
    <submittedName>
        <fullName evidence="4">Nif3-like dinuclear metal center hexameric protein</fullName>
    </submittedName>
</protein>
<feature type="binding site" evidence="3">
    <location>
        <position position="209"/>
    </location>
    <ligand>
        <name>a divalent metal cation</name>
        <dbReference type="ChEBI" id="CHEBI:60240"/>
        <label>1</label>
    </ligand>
</feature>
<feature type="binding site" evidence="3">
    <location>
        <position position="205"/>
    </location>
    <ligand>
        <name>a divalent metal cation</name>
        <dbReference type="ChEBI" id="CHEBI:60240"/>
        <label>1</label>
    </ligand>
</feature>
<accession>A0A842YPF8</accession>
<dbReference type="Gene3D" id="3.40.1390.30">
    <property type="entry name" value="NIF3 (NGG1p interacting factor 3)-like"/>
    <property type="match status" value="1"/>
</dbReference>
<sequence>MRSEVIVGEDGDKIRIGSFVEMMDGVAPSELALPGDRIGYHGPEIEVEAVLVLMDYLEDVPVDGYDLLVLHHPPEVEPPIPYMTVHSNWDVADGGACDALADTLGLDVESFLDPETGLGRICHGDLSLEELIERTRALNSDTLRIVNPREHVDRVAVVSGFGLSDKSLLMRAWSEGVQVYLSGDLTHGPAILGRNMDLTLIDAGHHATEMPGLHRLREVIEDFGVRAELWDTGTPWSEYRLV</sequence>
<dbReference type="NCBIfam" id="TIGR00486">
    <property type="entry name" value="YbgI_SA1388"/>
    <property type="match status" value="1"/>
</dbReference>
<feature type="binding site" evidence="3">
    <location>
        <position position="72"/>
    </location>
    <ligand>
        <name>a divalent metal cation</name>
        <dbReference type="ChEBI" id="CHEBI:60240"/>
        <label>1</label>
    </ligand>
</feature>
<dbReference type="PANTHER" id="PTHR13799:SF14">
    <property type="entry name" value="GTP CYCLOHYDROLASE 1 TYPE 2 HOMOLOG"/>
    <property type="match status" value="1"/>
</dbReference>